<evidence type="ECO:0000313" key="1">
    <source>
        <dbReference type="EMBL" id="QIB70794.1"/>
    </source>
</evidence>
<name>A0A858C130_9FIRM</name>
<dbReference type="EMBL" id="CP048649">
    <property type="protein sequence ID" value="QIB70794.1"/>
    <property type="molecule type" value="Genomic_DNA"/>
</dbReference>
<dbReference type="AlphaFoldDB" id="A0A858C130"/>
<organism evidence="1 2">
    <name type="scientific">Aminipila butyrica</name>
    <dbReference type="NCBI Taxonomy" id="433296"/>
    <lineage>
        <taxon>Bacteria</taxon>
        <taxon>Bacillati</taxon>
        <taxon>Bacillota</taxon>
        <taxon>Clostridia</taxon>
        <taxon>Peptostreptococcales</taxon>
        <taxon>Anaerovoracaceae</taxon>
        <taxon>Aminipila</taxon>
    </lineage>
</organism>
<proteinExistence type="predicted"/>
<accession>A0A858C130</accession>
<evidence type="ECO:0000313" key="2">
    <source>
        <dbReference type="Proteomes" id="UP000466848"/>
    </source>
</evidence>
<dbReference type="KEGG" id="abut:Ami103574_14635"/>
<protein>
    <submittedName>
        <fullName evidence="1">DUF1490 domain-containing protein</fullName>
    </submittedName>
</protein>
<dbReference type="Proteomes" id="UP000466848">
    <property type="component" value="Chromosome"/>
</dbReference>
<reference evidence="1 2" key="1">
    <citation type="submission" date="2020-02" db="EMBL/GenBank/DDBJ databases">
        <authorList>
            <person name="Kim Y.B."/>
            <person name="Roh S.W."/>
        </authorList>
    </citation>
    <scope>NUCLEOTIDE SEQUENCE [LARGE SCALE GENOMIC DNA]</scope>
    <source>
        <strain evidence="1 2">DSM 103574</strain>
    </source>
</reference>
<gene>
    <name evidence="1" type="ORF">Ami103574_14635</name>
</gene>
<keyword evidence="2" id="KW-1185">Reference proteome</keyword>
<sequence length="90" mass="9859">MNCMNCQNAYFFAGGVAVAIAGKLLFKSAGMRKACVTAMAQGMKVQKDVKVGFQNLKEDAEDLCYEARMEAEGEIENEEAEAQAEQKNEI</sequence>